<feature type="compositionally biased region" description="Polar residues" evidence="4">
    <location>
        <begin position="159"/>
        <end position="168"/>
    </location>
</feature>
<dbReference type="SUPFAM" id="SSF48657">
    <property type="entry name" value="FinO-like"/>
    <property type="match status" value="1"/>
</dbReference>
<dbReference type="eggNOG" id="COG3109">
    <property type="taxonomic scope" value="Bacteria"/>
</dbReference>
<name>S9ZFT2_9RHOO</name>
<dbReference type="GO" id="GO:0005829">
    <property type="term" value="C:cytosol"/>
    <property type="evidence" value="ECO:0007669"/>
    <property type="project" value="TreeGrafter"/>
</dbReference>
<evidence type="ECO:0000256" key="1">
    <source>
        <dbReference type="ARBA" id="ARBA00022490"/>
    </source>
</evidence>
<dbReference type="RefSeq" id="WP_021249022.1">
    <property type="nucleotide sequence ID" value="NZ_ATJV01000048.1"/>
</dbReference>
<feature type="domain" description="ProQ/FinO" evidence="5">
    <location>
        <begin position="40"/>
        <end position="147"/>
    </location>
</feature>
<dbReference type="Proteomes" id="UP000015455">
    <property type="component" value="Unassembled WGS sequence"/>
</dbReference>
<gene>
    <name evidence="6" type="ORF">M622_03105</name>
</gene>
<dbReference type="EMBL" id="ATJV01000048">
    <property type="protein sequence ID" value="EPZ16180.1"/>
    <property type="molecule type" value="Genomic_DNA"/>
</dbReference>
<feature type="compositionally biased region" description="Low complexity" evidence="4">
    <location>
        <begin position="19"/>
        <end position="30"/>
    </location>
</feature>
<evidence type="ECO:0000313" key="7">
    <source>
        <dbReference type="Proteomes" id="UP000015455"/>
    </source>
</evidence>
<dbReference type="PANTHER" id="PTHR38106">
    <property type="entry name" value="RNA CHAPERONE PROQ"/>
    <property type="match status" value="1"/>
</dbReference>
<keyword evidence="2" id="KW-0694">RNA-binding</keyword>
<dbReference type="InterPro" id="IPR016103">
    <property type="entry name" value="ProQ/FinO"/>
</dbReference>
<keyword evidence="7" id="KW-1185">Reference proteome</keyword>
<keyword evidence="1" id="KW-0963">Cytoplasm</keyword>
<dbReference type="SMART" id="SM00945">
    <property type="entry name" value="ProQ"/>
    <property type="match status" value="1"/>
</dbReference>
<protein>
    <recommendedName>
        <fullName evidence="5">ProQ/FinO domain-containing protein</fullName>
    </recommendedName>
</protein>
<keyword evidence="3" id="KW-0143">Chaperone</keyword>
<dbReference type="STRING" id="1348657.M622_03105"/>
<proteinExistence type="predicted"/>
<accession>S9ZFT2</accession>
<evidence type="ECO:0000256" key="3">
    <source>
        <dbReference type="ARBA" id="ARBA00023186"/>
    </source>
</evidence>
<dbReference type="GO" id="GO:0034057">
    <property type="term" value="F:RNA strand-exchange activity"/>
    <property type="evidence" value="ECO:0007669"/>
    <property type="project" value="InterPro"/>
</dbReference>
<feature type="compositionally biased region" description="Basic and acidic residues" evidence="4">
    <location>
        <begin position="139"/>
        <end position="158"/>
    </location>
</feature>
<evidence type="ECO:0000256" key="4">
    <source>
        <dbReference type="SAM" id="MobiDB-lite"/>
    </source>
</evidence>
<dbReference type="Pfam" id="PF04352">
    <property type="entry name" value="ProQ"/>
    <property type="match status" value="1"/>
</dbReference>
<dbReference type="GO" id="GO:0033592">
    <property type="term" value="F:RNA strand annealing activity"/>
    <property type="evidence" value="ECO:0007669"/>
    <property type="project" value="InterPro"/>
</dbReference>
<dbReference type="AlphaFoldDB" id="S9ZFT2"/>
<dbReference type="Gene3D" id="1.10.1710.10">
    <property type="entry name" value="ProQ/FinO domain"/>
    <property type="match status" value="1"/>
</dbReference>
<dbReference type="GO" id="GO:0010608">
    <property type="term" value="P:post-transcriptional regulation of gene expression"/>
    <property type="evidence" value="ECO:0007669"/>
    <property type="project" value="InterPro"/>
</dbReference>
<dbReference type="OrthoDB" id="9180746at2"/>
<dbReference type="InterPro" id="IPR036442">
    <property type="entry name" value="ProQ/FinO_sf"/>
</dbReference>
<evidence type="ECO:0000313" key="6">
    <source>
        <dbReference type="EMBL" id="EPZ16180.1"/>
    </source>
</evidence>
<evidence type="ECO:0000256" key="2">
    <source>
        <dbReference type="ARBA" id="ARBA00022884"/>
    </source>
</evidence>
<organism evidence="6 7">
    <name type="scientific">Thauera terpenica 58Eu</name>
    <dbReference type="NCBI Taxonomy" id="1348657"/>
    <lineage>
        <taxon>Bacteria</taxon>
        <taxon>Pseudomonadati</taxon>
        <taxon>Pseudomonadota</taxon>
        <taxon>Betaproteobacteria</taxon>
        <taxon>Rhodocyclales</taxon>
        <taxon>Zoogloeaceae</taxon>
        <taxon>Thauera</taxon>
    </lineage>
</organism>
<dbReference type="PANTHER" id="PTHR38106:SF1">
    <property type="entry name" value="RNA CHAPERONE PROQ"/>
    <property type="match status" value="1"/>
</dbReference>
<comment type="caution">
    <text evidence="6">The sequence shown here is derived from an EMBL/GenBank/DDBJ whole genome shotgun (WGS) entry which is preliminary data.</text>
</comment>
<feature type="region of interest" description="Disordered" evidence="4">
    <location>
        <begin position="139"/>
        <end position="168"/>
    </location>
</feature>
<dbReference type="PATRIC" id="fig|1348657.5.peg.1596"/>
<dbReference type="InterPro" id="IPR023529">
    <property type="entry name" value="ProQ"/>
</dbReference>
<evidence type="ECO:0000259" key="5">
    <source>
        <dbReference type="SMART" id="SM00945"/>
    </source>
</evidence>
<reference evidence="6 7" key="1">
    <citation type="submission" date="2013-06" db="EMBL/GenBank/DDBJ databases">
        <title>Draft genome sequence of Thauera terpenica.</title>
        <authorList>
            <person name="Liu B."/>
            <person name="Frostegard A.H."/>
            <person name="Shapleigh J.P."/>
        </authorList>
    </citation>
    <scope>NUCLEOTIDE SEQUENCE [LARGE SCALE GENOMIC DNA]</scope>
    <source>
        <strain evidence="6 7">58Eu</strain>
    </source>
</reference>
<sequence>MTTEKDSIAAAAPASVPDSIAPESSEAIESVGAVEGTAPRKRIEPRALLQRLQKEFSAFRDCKPLALKIDASIAERMPDLDRKSLRAAMRMHTASTRYLKAVERAQQRFDLEGQPVGEVTEEQRTHASTTLKERFAAVAKQQKDKREAEAAEKRRTEKLQQLMTKFGR</sequence>
<feature type="region of interest" description="Disordered" evidence="4">
    <location>
        <begin position="1"/>
        <end position="36"/>
    </location>
</feature>